<gene>
    <name evidence="1" type="ORF">GEV47_08640</name>
</gene>
<proteinExistence type="predicted"/>
<sequence>MAARFDDANGGYSVPIFFEGGIRRLAAGSEDIGETSVLALLKNHLLPQLIGTLPSNFHPVTNVATADPRAKTARSGVHGGQAC</sequence>
<organism evidence="1 2">
    <name type="scientific">Glaciimonas soli</name>
    <dbReference type="NCBI Taxonomy" id="2590999"/>
    <lineage>
        <taxon>Bacteria</taxon>
        <taxon>Pseudomonadati</taxon>
        <taxon>Pseudomonadota</taxon>
        <taxon>Betaproteobacteria</taxon>
        <taxon>Burkholderiales</taxon>
        <taxon>Oxalobacteraceae</taxon>
        <taxon>Glaciimonas</taxon>
    </lineage>
</organism>
<dbReference type="EMBL" id="WINI01000004">
    <property type="protein sequence ID" value="MQR00748.1"/>
    <property type="molecule type" value="Genomic_DNA"/>
</dbReference>
<name>A0A843YTC5_9BURK</name>
<keyword evidence="2" id="KW-1185">Reference proteome</keyword>
<dbReference type="RefSeq" id="WP_153234375.1">
    <property type="nucleotide sequence ID" value="NZ_WINI01000004.1"/>
</dbReference>
<reference evidence="1 2" key="1">
    <citation type="submission" date="2019-10" db="EMBL/GenBank/DDBJ databases">
        <title>Glaciimonas soli sp. nov., a psychrophilic bacterium isolated from the forest soil of a high elevation mountain in Taiwan.</title>
        <authorList>
            <person name="Wang L.-T."/>
            <person name="Shieh W.Y."/>
        </authorList>
    </citation>
    <scope>NUCLEOTIDE SEQUENCE [LARGE SCALE GENOMIC DNA]</scope>
    <source>
        <strain evidence="1 2">GS1</strain>
    </source>
</reference>
<comment type="caution">
    <text evidence="1">The sequence shown here is derived from an EMBL/GenBank/DDBJ whole genome shotgun (WGS) entry which is preliminary data.</text>
</comment>
<protein>
    <submittedName>
        <fullName evidence="1">Uncharacterized protein</fullName>
    </submittedName>
</protein>
<evidence type="ECO:0000313" key="1">
    <source>
        <dbReference type="EMBL" id="MQR00748.1"/>
    </source>
</evidence>
<accession>A0A843YTC5</accession>
<evidence type="ECO:0000313" key="2">
    <source>
        <dbReference type="Proteomes" id="UP000451565"/>
    </source>
</evidence>
<dbReference type="AlphaFoldDB" id="A0A843YTC5"/>
<dbReference type="Proteomes" id="UP000451565">
    <property type="component" value="Unassembled WGS sequence"/>
</dbReference>